<reference evidence="3" key="2">
    <citation type="submission" date="2020-09" db="EMBL/GenBank/DDBJ databases">
        <authorList>
            <person name="Sun Q."/>
            <person name="Ohkuma M."/>
        </authorList>
    </citation>
    <scope>NUCLEOTIDE SEQUENCE</scope>
    <source>
        <strain evidence="3">JCM 4637</strain>
    </source>
</reference>
<dbReference type="RefSeq" id="WP_189827628.1">
    <property type="nucleotide sequence ID" value="NZ_BMVC01000023.1"/>
</dbReference>
<keyword evidence="2" id="KW-1133">Transmembrane helix</keyword>
<evidence type="ECO:0000256" key="2">
    <source>
        <dbReference type="SAM" id="Phobius"/>
    </source>
</evidence>
<dbReference type="AlphaFoldDB" id="A0A918X6L1"/>
<reference evidence="3" key="1">
    <citation type="journal article" date="2014" name="Int. J. Syst. Evol. Microbiol.">
        <title>Complete genome sequence of Corynebacterium casei LMG S-19264T (=DSM 44701T), isolated from a smear-ripened cheese.</title>
        <authorList>
            <consortium name="US DOE Joint Genome Institute (JGI-PGF)"/>
            <person name="Walter F."/>
            <person name="Albersmeier A."/>
            <person name="Kalinowski J."/>
            <person name="Ruckert C."/>
        </authorList>
    </citation>
    <scope>NUCLEOTIDE SEQUENCE</scope>
    <source>
        <strain evidence="3">JCM 4637</strain>
    </source>
</reference>
<feature type="region of interest" description="Disordered" evidence="1">
    <location>
        <begin position="1"/>
        <end position="24"/>
    </location>
</feature>
<proteinExistence type="predicted"/>
<evidence type="ECO:0000313" key="4">
    <source>
        <dbReference type="Proteomes" id="UP000638353"/>
    </source>
</evidence>
<feature type="transmembrane region" description="Helical" evidence="2">
    <location>
        <begin position="70"/>
        <end position="98"/>
    </location>
</feature>
<accession>A0A918X6L1</accession>
<sequence length="259" mass="28029">MAHQEQAGRPGQGEGAGEGEERRHGLSSGLTLTTAAFLFLLLRLFAVSGYQWHTAFAVLHTLDLDDSIGIVLGTVLADSVVAAVLLVVLLPAFLFRVLGGFMLAARMREEGKLDRDARIDLAGIGMLAIAVAGMTAYVLSFGTWWLPLASVLVVAVMVGFGVLTRGAQGQVGEASRWAGRHVMGLVLGASVLAMLVSAAVVRTPWMPLERVELQGHEQPLRGYVLEAEPGFLKFLTEKDREFLIIRDEDVKSREEVLEH</sequence>
<feature type="transmembrane region" description="Helical" evidence="2">
    <location>
        <begin position="119"/>
        <end position="138"/>
    </location>
</feature>
<dbReference type="EMBL" id="BMVC01000023">
    <property type="protein sequence ID" value="GHD15525.1"/>
    <property type="molecule type" value="Genomic_DNA"/>
</dbReference>
<feature type="transmembrane region" description="Helical" evidence="2">
    <location>
        <begin position="184"/>
        <end position="205"/>
    </location>
</feature>
<keyword evidence="2" id="KW-0472">Membrane</keyword>
<evidence type="ECO:0000256" key="1">
    <source>
        <dbReference type="SAM" id="MobiDB-lite"/>
    </source>
</evidence>
<dbReference type="Proteomes" id="UP000638353">
    <property type="component" value="Unassembled WGS sequence"/>
</dbReference>
<keyword evidence="2" id="KW-0812">Transmembrane</keyword>
<protein>
    <submittedName>
        <fullName evidence="3">Uncharacterized protein</fullName>
    </submittedName>
</protein>
<gene>
    <name evidence="3" type="ORF">GCM10010334_75750</name>
</gene>
<comment type="caution">
    <text evidence="3">The sequence shown here is derived from an EMBL/GenBank/DDBJ whole genome shotgun (WGS) entry which is preliminary data.</text>
</comment>
<organism evidence="3 4">
    <name type="scientific">Streptomyces finlayi</name>
    <dbReference type="NCBI Taxonomy" id="67296"/>
    <lineage>
        <taxon>Bacteria</taxon>
        <taxon>Bacillati</taxon>
        <taxon>Actinomycetota</taxon>
        <taxon>Actinomycetes</taxon>
        <taxon>Kitasatosporales</taxon>
        <taxon>Streptomycetaceae</taxon>
        <taxon>Streptomyces</taxon>
    </lineage>
</organism>
<feature type="transmembrane region" description="Helical" evidence="2">
    <location>
        <begin position="144"/>
        <end position="163"/>
    </location>
</feature>
<name>A0A918X6L1_9ACTN</name>
<feature type="transmembrane region" description="Helical" evidence="2">
    <location>
        <begin position="30"/>
        <end position="50"/>
    </location>
</feature>
<evidence type="ECO:0000313" key="3">
    <source>
        <dbReference type="EMBL" id="GHD15525.1"/>
    </source>
</evidence>